<name>A0ABS1M497_9NOCA</name>
<evidence type="ECO:0000313" key="1">
    <source>
        <dbReference type="EMBL" id="MBL1075472.1"/>
    </source>
</evidence>
<organism evidence="1 2">
    <name type="scientific">Nocardia acididurans</name>
    <dbReference type="NCBI Taxonomy" id="2802282"/>
    <lineage>
        <taxon>Bacteria</taxon>
        <taxon>Bacillati</taxon>
        <taxon>Actinomycetota</taxon>
        <taxon>Actinomycetes</taxon>
        <taxon>Mycobacteriales</taxon>
        <taxon>Nocardiaceae</taxon>
        <taxon>Nocardia</taxon>
    </lineage>
</organism>
<dbReference type="Proteomes" id="UP000602198">
    <property type="component" value="Unassembled WGS sequence"/>
</dbReference>
<accession>A0ABS1M497</accession>
<comment type="caution">
    <text evidence="1">The sequence shown here is derived from an EMBL/GenBank/DDBJ whole genome shotgun (WGS) entry which is preliminary data.</text>
</comment>
<sequence>MNEQFAYAVEPQEFQPHTPVVWRRVDNAWMCYSVAGREWVGPQRVGQRPPPSGVAYLLPITDGLAAELMTGPPTRTRYWAVYSHQDQLIEDARYETRFLFFNPRDKRPDFLLEISQTEADEILLERFGVAHATRL</sequence>
<proteinExistence type="predicted"/>
<dbReference type="RefSeq" id="WP_201947560.1">
    <property type="nucleotide sequence ID" value="NZ_JAERRJ010000005.1"/>
</dbReference>
<evidence type="ECO:0000313" key="2">
    <source>
        <dbReference type="Proteomes" id="UP000602198"/>
    </source>
</evidence>
<reference evidence="1 2" key="1">
    <citation type="submission" date="2021-01" db="EMBL/GenBank/DDBJ databases">
        <title>WGS of actinomycetes isolated from Thailand.</title>
        <authorList>
            <person name="Thawai C."/>
        </authorList>
    </citation>
    <scope>NUCLEOTIDE SEQUENCE [LARGE SCALE GENOMIC DNA]</scope>
    <source>
        <strain evidence="1 2">LPG 2</strain>
    </source>
</reference>
<protein>
    <submittedName>
        <fullName evidence="1">Uncharacterized protein</fullName>
    </submittedName>
</protein>
<gene>
    <name evidence="1" type="ORF">JK358_13820</name>
</gene>
<dbReference type="EMBL" id="JAERRJ010000005">
    <property type="protein sequence ID" value="MBL1075472.1"/>
    <property type="molecule type" value="Genomic_DNA"/>
</dbReference>
<keyword evidence="2" id="KW-1185">Reference proteome</keyword>